<evidence type="ECO:0000313" key="3">
    <source>
        <dbReference type="Proteomes" id="UP000010552"/>
    </source>
</evidence>
<keyword evidence="3" id="KW-1185">Reference proteome</keyword>
<dbReference type="EMBL" id="KB030838">
    <property type="protein sequence ID" value="ELK09220.1"/>
    <property type="molecule type" value="Genomic_DNA"/>
</dbReference>
<protein>
    <submittedName>
        <fullName evidence="2">Uncharacterized protein</fullName>
    </submittedName>
</protein>
<proteinExistence type="predicted"/>
<dbReference type="AlphaFoldDB" id="L5KCE2"/>
<feature type="compositionally biased region" description="Polar residues" evidence="1">
    <location>
        <begin position="88"/>
        <end position="109"/>
    </location>
</feature>
<organism evidence="2 3">
    <name type="scientific">Pteropus alecto</name>
    <name type="common">Black flying fox</name>
    <dbReference type="NCBI Taxonomy" id="9402"/>
    <lineage>
        <taxon>Eukaryota</taxon>
        <taxon>Metazoa</taxon>
        <taxon>Chordata</taxon>
        <taxon>Craniata</taxon>
        <taxon>Vertebrata</taxon>
        <taxon>Euteleostomi</taxon>
        <taxon>Mammalia</taxon>
        <taxon>Eutheria</taxon>
        <taxon>Laurasiatheria</taxon>
        <taxon>Chiroptera</taxon>
        <taxon>Yinpterochiroptera</taxon>
        <taxon>Pteropodoidea</taxon>
        <taxon>Pteropodidae</taxon>
        <taxon>Pteropodinae</taxon>
        <taxon>Pteropus</taxon>
    </lineage>
</organism>
<dbReference type="InParanoid" id="L5KCE2"/>
<name>L5KCE2_PTEAL</name>
<evidence type="ECO:0000313" key="2">
    <source>
        <dbReference type="EMBL" id="ELK09220.1"/>
    </source>
</evidence>
<reference evidence="3" key="1">
    <citation type="journal article" date="2013" name="Science">
        <title>Comparative analysis of bat genomes provides insight into the evolution of flight and immunity.</title>
        <authorList>
            <person name="Zhang G."/>
            <person name="Cowled C."/>
            <person name="Shi Z."/>
            <person name="Huang Z."/>
            <person name="Bishop-Lilly K.A."/>
            <person name="Fang X."/>
            <person name="Wynne J.W."/>
            <person name="Xiong Z."/>
            <person name="Baker M.L."/>
            <person name="Zhao W."/>
            <person name="Tachedjian M."/>
            <person name="Zhu Y."/>
            <person name="Zhou P."/>
            <person name="Jiang X."/>
            <person name="Ng J."/>
            <person name="Yang L."/>
            <person name="Wu L."/>
            <person name="Xiao J."/>
            <person name="Feng Y."/>
            <person name="Chen Y."/>
            <person name="Sun X."/>
            <person name="Zhang Y."/>
            <person name="Marsh G.A."/>
            <person name="Crameri G."/>
            <person name="Broder C.C."/>
            <person name="Frey K.G."/>
            <person name="Wang L.F."/>
            <person name="Wang J."/>
        </authorList>
    </citation>
    <scope>NUCLEOTIDE SEQUENCE [LARGE SCALE GENOMIC DNA]</scope>
</reference>
<evidence type="ECO:0000256" key="1">
    <source>
        <dbReference type="SAM" id="MobiDB-lite"/>
    </source>
</evidence>
<accession>L5KCE2</accession>
<sequence>MQKLKAPGPDQPHGQRRRSFNHPWAEWKLNAAPLRTTFHGYDSRRVIARLSVHPGPPRRLECVAGQLGVKAVPQLRWPFVPPFPDTQGPRSKSSLNTCRGRQFQSSARSESVAELPSGDGEGGQGPLLGKDP</sequence>
<gene>
    <name evidence="2" type="ORF">PAL_GLEAN10002657</name>
</gene>
<dbReference type="Proteomes" id="UP000010552">
    <property type="component" value="Unassembled WGS sequence"/>
</dbReference>
<feature type="region of interest" description="Disordered" evidence="1">
    <location>
        <begin position="1"/>
        <end position="23"/>
    </location>
</feature>
<feature type="region of interest" description="Disordered" evidence="1">
    <location>
        <begin position="80"/>
        <end position="132"/>
    </location>
</feature>